<dbReference type="OrthoDB" id="15528at2"/>
<keyword evidence="2" id="KW-1185">Reference proteome</keyword>
<organism evidence="1 2">
    <name type="scientific">Thermocrinis albus (strain DSM 14484 / JCM 11386 / HI 11/12)</name>
    <dbReference type="NCBI Taxonomy" id="638303"/>
    <lineage>
        <taxon>Bacteria</taxon>
        <taxon>Pseudomonadati</taxon>
        <taxon>Aquificota</taxon>
        <taxon>Aquificia</taxon>
        <taxon>Aquificales</taxon>
        <taxon>Aquificaceae</taxon>
        <taxon>Thermocrinis</taxon>
    </lineage>
</organism>
<dbReference type="AlphaFoldDB" id="D3SP33"/>
<evidence type="ECO:0000313" key="1">
    <source>
        <dbReference type="EMBL" id="ADC88920.1"/>
    </source>
</evidence>
<dbReference type="KEGG" id="tal:Thal_0285"/>
<name>D3SP33_THEAH</name>
<gene>
    <name evidence="1" type="ordered locus">Thal_0285</name>
</gene>
<sequence length="81" mass="9784">MVRWLIGLLVIYLLIDHLWVHYGASFWERYREEYAESLKKYNPDYNPPPIQQTEKQSIIDKLVEKVRSFIKKEKDGGEKNE</sequence>
<reference evidence="2" key="1">
    <citation type="journal article" date="2010" name="Stand. Genomic Sci.">
        <title>Complete genome sequence of Thermocrinis albus type strain (HI 11/12T).</title>
        <authorList>
            <person name="Wirth R."/>
            <person name="Sikorski J."/>
            <person name="Brambilla E."/>
            <person name="Misra M."/>
            <person name="Lapidus A."/>
            <person name="Copeland A."/>
            <person name="Nolan M."/>
            <person name="Lucas S."/>
            <person name="Chen F."/>
            <person name="Tice H."/>
            <person name="Cheng J.F."/>
            <person name="Han C."/>
            <person name="Detter J.C."/>
            <person name="Tapia R."/>
            <person name="Bruce D."/>
            <person name="Goodwin L."/>
            <person name="Pitluck S."/>
            <person name="Pati A."/>
            <person name="Anderson I."/>
            <person name="Ivanova N."/>
            <person name="Mavromatis K."/>
            <person name="Mikhailova N."/>
            <person name="Chen A."/>
            <person name="Palaniappan K."/>
            <person name="Bilek Y."/>
            <person name="Hader T."/>
            <person name="Land M."/>
            <person name="Hauser L."/>
            <person name="Chang Y.J."/>
            <person name="Jeffries C.D."/>
            <person name="Tindall B.J."/>
            <person name="Rohde M."/>
            <person name="Goker M."/>
            <person name="Bristow J."/>
            <person name="Eisen J.A."/>
            <person name="Markowitz V."/>
            <person name="Hugenholtz P."/>
            <person name="Kyrpides N.C."/>
            <person name="Klenk H.P."/>
        </authorList>
    </citation>
    <scope>NUCLEOTIDE SEQUENCE [LARGE SCALE GENOMIC DNA]</scope>
    <source>
        <strain evidence="2">DSM 14484 / JCM 11386 / HI 11/12</strain>
    </source>
</reference>
<dbReference type="STRING" id="638303.Thal_0285"/>
<accession>D3SP33</accession>
<dbReference type="EMBL" id="CP001931">
    <property type="protein sequence ID" value="ADC88920.1"/>
    <property type="molecule type" value="Genomic_DNA"/>
</dbReference>
<dbReference type="HOGENOM" id="CLU_2620918_0_0_0"/>
<proteinExistence type="predicted"/>
<dbReference type="Proteomes" id="UP000002043">
    <property type="component" value="Chromosome"/>
</dbReference>
<evidence type="ECO:0000313" key="2">
    <source>
        <dbReference type="Proteomes" id="UP000002043"/>
    </source>
</evidence>
<dbReference type="RefSeq" id="WP_012991327.1">
    <property type="nucleotide sequence ID" value="NC_013894.1"/>
</dbReference>
<protein>
    <submittedName>
        <fullName evidence="1">Uncharacterized protein</fullName>
    </submittedName>
</protein>